<dbReference type="KEGG" id="alq:C7Y71_007800"/>
<evidence type="ECO:0000256" key="1">
    <source>
        <dbReference type="SAM" id="SignalP"/>
    </source>
</evidence>
<dbReference type="PANTHER" id="PTHR35532">
    <property type="entry name" value="SIMILAR TO POLYHYDROXYALKANOATE DEPOLYMERASE"/>
    <property type="match status" value="1"/>
</dbReference>
<accession>A0A5P8E798</accession>
<name>A0A5P8E798_9BACT</name>
<keyword evidence="4" id="KW-1185">Reference proteome</keyword>
<evidence type="ECO:0000313" key="4">
    <source>
        <dbReference type="Proteomes" id="UP000249375"/>
    </source>
</evidence>
<dbReference type="InterPro" id="IPR002931">
    <property type="entry name" value="Transglutaminase-like"/>
</dbReference>
<feature type="chain" id="PRO_5024443516" evidence="1">
    <location>
        <begin position="21"/>
        <end position="793"/>
    </location>
</feature>
<organism evidence="3 4">
    <name type="scientific">Pseudoprevotella muciniphila</name>
    <dbReference type="NCBI Taxonomy" id="2133944"/>
    <lineage>
        <taxon>Bacteria</taxon>
        <taxon>Pseudomonadati</taxon>
        <taxon>Bacteroidota</taxon>
        <taxon>Bacteroidia</taxon>
        <taxon>Bacteroidales</taxon>
        <taxon>Prevotellaceae</taxon>
        <taxon>Pseudoprevotella</taxon>
    </lineage>
</organism>
<dbReference type="Gene3D" id="2.60.40.1120">
    <property type="entry name" value="Carboxypeptidase-like, regulatory domain"/>
    <property type="match status" value="1"/>
</dbReference>
<dbReference type="Pfam" id="PF01841">
    <property type="entry name" value="Transglut_core"/>
    <property type="match status" value="1"/>
</dbReference>
<dbReference type="SUPFAM" id="SSF54001">
    <property type="entry name" value="Cysteine proteinases"/>
    <property type="match status" value="1"/>
</dbReference>
<dbReference type="EMBL" id="CP033459">
    <property type="protein sequence ID" value="QFQ12929.1"/>
    <property type="molecule type" value="Genomic_DNA"/>
</dbReference>
<dbReference type="AlphaFoldDB" id="A0A5P8E798"/>
<feature type="signal peptide" evidence="1">
    <location>
        <begin position="1"/>
        <end position="20"/>
    </location>
</feature>
<keyword evidence="1" id="KW-0732">Signal</keyword>
<dbReference type="PANTHER" id="PTHR35532:SF5">
    <property type="entry name" value="CARBOHYDRATE-BINDING DOMAIN-CONTAINING PROTEIN"/>
    <property type="match status" value="1"/>
</dbReference>
<dbReference type="OrthoDB" id="9787782at2"/>
<dbReference type="Proteomes" id="UP000249375">
    <property type="component" value="Chromosome"/>
</dbReference>
<evidence type="ECO:0000259" key="2">
    <source>
        <dbReference type="SMART" id="SM00460"/>
    </source>
</evidence>
<feature type="domain" description="Transglutaminase-like" evidence="2">
    <location>
        <begin position="133"/>
        <end position="192"/>
    </location>
</feature>
<dbReference type="RefSeq" id="WP_111897999.1">
    <property type="nucleotide sequence ID" value="NZ_CP033459.1"/>
</dbReference>
<proteinExistence type="predicted"/>
<protein>
    <submittedName>
        <fullName evidence="3">Transglutaminase domain-containing protein</fullName>
    </submittedName>
</protein>
<sequence length="793" mass="89336">MIVRKLFAVLLVGIALSASAQSDVDFLYESMPLCDKADYPRDFFKTNATLTRRAVAKMPWGTQLDETLIRHFVLPLRVNNEPLDSFRIKYYETLKARVSGMNMTDAAIAINHWCHEHVTYQPSDGRTSSPLQSLLTAHGRCGEESTLCVAAMRTVGIPARQVYTPRWAHCDDNHAWVEVWTDGKWHFLGACEPEPVLDLGWFNAPASRGMMMHTRVFGNYSGQEEIVLRTPTYTEINVTSNYAPTRRVNFIVMQNGKPVENAKVEFKIYNYAEFYTAVTRYTDSLGKTYLTAGCGDLLVWASKGDRYGFIKADFAKDTCNTIHLNHDATTPIDIDINVNVPEQHYTLPQVTAEQRSENDRLTAIEDEMRKSYEATMVQKKDRMETIDSLLWKSRGNHSKIRHFIEEFGTPAITLLRTLSDKDLRDVSLEVLTDHLKNSPKNDGISKEEYERHVLCPRAALEPLSPYKGYFQKEGFTFNTPEAVETWCNTNLTIDTKCNLNGTYITPIGVYNTKRCDPRSRDIFFVSVCRANGIPAWIDAVTGEVCTTNKKGVFSTQNQDAQNKKHGARLVLTGDTTLPYYTRFTLSKIENGTLKLLTYPEEATLAELQNGLELEAGHYVLTTGTRYNNGNILAHIKSFTLSDGKTTTVEVEPRIIRDTATVFGTVKDITGPCVVALLAEGQEPSNHVIRDLAAKKSDFEGMKIPIICCFPSEEQLRKFDRTAFPAMPDGTRWTADGTGEFHDNIARALPIHNASNLPIVVLIDKDSHIMFYRQGYTIGIGEDIINKMKDLSGK</sequence>
<dbReference type="Gene3D" id="3.10.620.30">
    <property type="match status" value="1"/>
</dbReference>
<reference evidence="3 4" key="1">
    <citation type="submission" date="2018-11" db="EMBL/GenBank/DDBJ databases">
        <authorList>
            <person name="Na S.W."/>
            <person name="Baik M."/>
        </authorList>
    </citation>
    <scope>NUCLEOTIDE SEQUENCE [LARGE SCALE GENOMIC DNA]</scope>
    <source>
        <strain evidence="3 4">E39</strain>
    </source>
</reference>
<dbReference type="InterPro" id="IPR038765">
    <property type="entry name" value="Papain-like_cys_pep_sf"/>
</dbReference>
<evidence type="ECO:0000313" key="3">
    <source>
        <dbReference type="EMBL" id="QFQ12929.1"/>
    </source>
</evidence>
<gene>
    <name evidence="3" type="ORF">C7Y71_007800</name>
</gene>
<dbReference type="SMART" id="SM00460">
    <property type="entry name" value="TGc"/>
    <property type="match status" value="1"/>
</dbReference>